<evidence type="ECO:0000256" key="6">
    <source>
        <dbReference type="ARBA" id="ARBA00022989"/>
    </source>
</evidence>
<dbReference type="InterPro" id="IPR007387">
    <property type="entry name" value="TRAP_DctQ"/>
</dbReference>
<evidence type="ECO:0000256" key="3">
    <source>
        <dbReference type="ARBA" id="ARBA00022475"/>
    </source>
</evidence>
<comment type="function">
    <text evidence="9">Part of the tripartite ATP-independent periplasmic (TRAP) transport system.</text>
</comment>
<dbReference type="STRING" id="639004.SAMN04488239_108123"/>
<gene>
    <name evidence="11" type="ORF">SAMN04488239_108123</name>
</gene>
<evidence type="ECO:0000256" key="9">
    <source>
        <dbReference type="RuleBase" id="RU369079"/>
    </source>
</evidence>
<dbReference type="PANTHER" id="PTHR35011:SF2">
    <property type="entry name" value="2,3-DIKETO-L-GULONATE TRAP TRANSPORTER SMALL PERMEASE PROTEIN YIAM"/>
    <property type="match status" value="1"/>
</dbReference>
<dbReference type="Pfam" id="PF04290">
    <property type="entry name" value="DctQ"/>
    <property type="match status" value="1"/>
</dbReference>
<evidence type="ECO:0000256" key="1">
    <source>
        <dbReference type="ARBA" id="ARBA00004429"/>
    </source>
</evidence>
<evidence type="ECO:0000313" key="12">
    <source>
        <dbReference type="Proteomes" id="UP000199628"/>
    </source>
</evidence>
<evidence type="ECO:0000256" key="4">
    <source>
        <dbReference type="ARBA" id="ARBA00022519"/>
    </source>
</evidence>
<keyword evidence="12" id="KW-1185">Reference proteome</keyword>
<comment type="subunit">
    <text evidence="9">The complex comprises the extracytoplasmic solute receptor protein and the two transmembrane proteins.</text>
</comment>
<evidence type="ECO:0000313" key="11">
    <source>
        <dbReference type="EMBL" id="SDD55566.1"/>
    </source>
</evidence>
<protein>
    <recommendedName>
        <fullName evidence="9">TRAP transporter small permease protein</fullName>
    </recommendedName>
</protein>
<feature type="transmembrane region" description="Helical" evidence="9">
    <location>
        <begin position="62"/>
        <end position="80"/>
    </location>
</feature>
<dbReference type="RefSeq" id="WP_093032060.1">
    <property type="nucleotide sequence ID" value="NZ_FMZV01000008.1"/>
</dbReference>
<reference evidence="12" key="1">
    <citation type="submission" date="2016-10" db="EMBL/GenBank/DDBJ databases">
        <authorList>
            <person name="Varghese N."/>
            <person name="Submissions S."/>
        </authorList>
    </citation>
    <scope>NUCLEOTIDE SEQUENCE [LARGE SCALE GENOMIC DNA]</scope>
    <source>
        <strain evidence="12">CGMCC 1.9108</strain>
    </source>
</reference>
<evidence type="ECO:0000256" key="8">
    <source>
        <dbReference type="ARBA" id="ARBA00038436"/>
    </source>
</evidence>
<dbReference type="GO" id="GO:0022857">
    <property type="term" value="F:transmembrane transporter activity"/>
    <property type="evidence" value="ECO:0007669"/>
    <property type="project" value="UniProtKB-UniRule"/>
</dbReference>
<keyword evidence="3" id="KW-1003">Cell membrane</keyword>
<dbReference type="GO" id="GO:0015740">
    <property type="term" value="P:C4-dicarboxylate transport"/>
    <property type="evidence" value="ECO:0007669"/>
    <property type="project" value="TreeGrafter"/>
</dbReference>
<dbReference type="GO" id="GO:0005886">
    <property type="term" value="C:plasma membrane"/>
    <property type="evidence" value="ECO:0007669"/>
    <property type="project" value="UniProtKB-SubCell"/>
</dbReference>
<evidence type="ECO:0000256" key="2">
    <source>
        <dbReference type="ARBA" id="ARBA00022448"/>
    </source>
</evidence>
<name>A0A1G6VRU9_9RHOB</name>
<evidence type="ECO:0000256" key="5">
    <source>
        <dbReference type="ARBA" id="ARBA00022692"/>
    </source>
</evidence>
<keyword evidence="6 9" id="KW-1133">Transmembrane helix</keyword>
<comment type="similarity">
    <text evidence="8 9">Belongs to the TRAP transporter small permease family.</text>
</comment>
<accession>A0A1G6VRU9</accession>
<dbReference type="OrthoDB" id="4250245at2"/>
<sequence length="173" mass="19118">MQVEEQKGADNAPFFPDRIVSGIIWICGALSTLLILWIFVQICVAVTFRYVIDRPLQWSDEMIGYLLVAAVMMGAAEALRRNDHIAIDLLTNRLPPRLQRAQAVFAQCCVIAFAVVVGVSIWDAISFAHAFGSYSVGYIEIQTWIPQVPVLIGSVLLALMAALRLSQTIRGRA</sequence>
<dbReference type="EMBL" id="FMZV01000008">
    <property type="protein sequence ID" value="SDD55566.1"/>
    <property type="molecule type" value="Genomic_DNA"/>
</dbReference>
<proteinExistence type="inferred from homology"/>
<dbReference type="AlphaFoldDB" id="A0A1G6VRU9"/>
<feature type="transmembrane region" description="Helical" evidence="9">
    <location>
        <begin position="101"/>
        <end position="124"/>
    </location>
</feature>
<organism evidence="11 12">
    <name type="scientific">Ruegeria marina</name>
    <dbReference type="NCBI Taxonomy" id="639004"/>
    <lineage>
        <taxon>Bacteria</taxon>
        <taxon>Pseudomonadati</taxon>
        <taxon>Pseudomonadota</taxon>
        <taxon>Alphaproteobacteria</taxon>
        <taxon>Rhodobacterales</taxon>
        <taxon>Roseobacteraceae</taxon>
        <taxon>Ruegeria</taxon>
    </lineage>
</organism>
<dbReference type="PANTHER" id="PTHR35011">
    <property type="entry name" value="2,3-DIKETO-L-GULONATE TRAP TRANSPORTER SMALL PERMEASE PROTEIN YIAM"/>
    <property type="match status" value="1"/>
</dbReference>
<keyword evidence="4 9" id="KW-0997">Cell inner membrane</keyword>
<keyword evidence="2 9" id="KW-0813">Transport</keyword>
<evidence type="ECO:0000259" key="10">
    <source>
        <dbReference type="Pfam" id="PF04290"/>
    </source>
</evidence>
<feature type="domain" description="Tripartite ATP-independent periplasmic transporters DctQ component" evidence="10">
    <location>
        <begin position="39"/>
        <end position="170"/>
    </location>
</feature>
<feature type="transmembrane region" description="Helical" evidence="9">
    <location>
        <begin position="23"/>
        <end position="50"/>
    </location>
</feature>
<feature type="transmembrane region" description="Helical" evidence="9">
    <location>
        <begin position="144"/>
        <end position="163"/>
    </location>
</feature>
<comment type="subcellular location">
    <subcellularLocation>
        <location evidence="1 9">Cell inner membrane</location>
        <topology evidence="1 9">Multi-pass membrane protein</topology>
    </subcellularLocation>
</comment>
<keyword evidence="7 9" id="KW-0472">Membrane</keyword>
<evidence type="ECO:0000256" key="7">
    <source>
        <dbReference type="ARBA" id="ARBA00023136"/>
    </source>
</evidence>
<dbReference type="Proteomes" id="UP000199628">
    <property type="component" value="Unassembled WGS sequence"/>
</dbReference>
<keyword evidence="5 9" id="KW-0812">Transmembrane</keyword>
<dbReference type="InterPro" id="IPR055348">
    <property type="entry name" value="DctQ"/>
</dbReference>